<gene>
    <name evidence="9" type="ORF">FHR38_003726</name>
</gene>
<dbReference type="AlphaFoldDB" id="A0A7W7SS80"/>
<evidence type="ECO:0000256" key="1">
    <source>
        <dbReference type="ARBA" id="ARBA00004141"/>
    </source>
</evidence>
<dbReference type="Pfam" id="PF04138">
    <property type="entry name" value="GtrA_DPMS_TM"/>
    <property type="match status" value="1"/>
</dbReference>
<dbReference type="EMBL" id="JACHJW010000001">
    <property type="protein sequence ID" value="MBB4959993.1"/>
    <property type="molecule type" value="Genomic_DNA"/>
</dbReference>
<comment type="caution">
    <text evidence="9">The sequence shown here is derived from an EMBL/GenBank/DDBJ whole genome shotgun (WGS) entry which is preliminary data.</text>
</comment>
<feature type="transmembrane region" description="Helical" evidence="7">
    <location>
        <begin position="21"/>
        <end position="43"/>
    </location>
</feature>
<evidence type="ECO:0000256" key="5">
    <source>
        <dbReference type="ARBA" id="ARBA00023136"/>
    </source>
</evidence>
<comment type="similarity">
    <text evidence="2">Belongs to the GtrA family.</text>
</comment>
<reference evidence="9 10" key="1">
    <citation type="submission" date="2020-08" db="EMBL/GenBank/DDBJ databases">
        <title>Sequencing the genomes of 1000 actinobacteria strains.</title>
        <authorList>
            <person name="Klenk H.-P."/>
        </authorList>
    </citation>
    <scope>NUCLEOTIDE SEQUENCE [LARGE SCALE GENOMIC DNA]</scope>
    <source>
        <strain evidence="9 10">DSM 45886</strain>
    </source>
</reference>
<sequence length="284" mass="30631">MRLVRLLPDRWQKFVHEALKFGIVGGANTIINYAVFNALALTVFADGQLKATVIATVVATITSYLMNRHWTYRDRPKSAMRREYALFFLFNATGLVIELGVLALAKYGLGMTSLLAINVAKTAGLVLGTAFRFWSYRTFVFGPTHVDTAPPVTDGTPDVDAAARDEHPGEILAELDPVAEFAEAVAELEETTPDEAPAGAVTVPQARSAPTTNSDLDAALGRLVPVDRDPARAERDLTAVDQDLTAADRDLTAADRKLADSIDAELEAELAAELHAASQRPSGR</sequence>
<keyword evidence="10" id="KW-1185">Reference proteome</keyword>
<evidence type="ECO:0000313" key="10">
    <source>
        <dbReference type="Proteomes" id="UP000578819"/>
    </source>
</evidence>
<protein>
    <submittedName>
        <fullName evidence="9">Putative flippase GtrA</fullName>
    </submittedName>
</protein>
<keyword evidence="4 7" id="KW-1133">Transmembrane helix</keyword>
<dbReference type="InterPro" id="IPR051401">
    <property type="entry name" value="GtrA_CellWall_Glycosyl"/>
</dbReference>
<evidence type="ECO:0000256" key="3">
    <source>
        <dbReference type="ARBA" id="ARBA00022692"/>
    </source>
</evidence>
<dbReference type="PANTHER" id="PTHR38459">
    <property type="entry name" value="PROPHAGE BACTOPRENOL-LINKED GLUCOSE TRANSLOCASE HOMOLOG"/>
    <property type="match status" value="1"/>
</dbReference>
<accession>A0A7W7SS80</accession>
<proteinExistence type="inferred from homology"/>
<evidence type="ECO:0000313" key="9">
    <source>
        <dbReference type="EMBL" id="MBB4959993.1"/>
    </source>
</evidence>
<feature type="region of interest" description="Disordered" evidence="6">
    <location>
        <begin position="189"/>
        <end position="227"/>
    </location>
</feature>
<name>A0A7W7SS80_9ACTN</name>
<comment type="subcellular location">
    <subcellularLocation>
        <location evidence="1">Membrane</location>
        <topology evidence="1">Multi-pass membrane protein</topology>
    </subcellularLocation>
</comment>
<dbReference type="GO" id="GO:0005886">
    <property type="term" value="C:plasma membrane"/>
    <property type="evidence" value="ECO:0007669"/>
    <property type="project" value="TreeGrafter"/>
</dbReference>
<feature type="transmembrane region" description="Helical" evidence="7">
    <location>
        <begin position="49"/>
        <end position="66"/>
    </location>
</feature>
<dbReference type="Proteomes" id="UP000578819">
    <property type="component" value="Unassembled WGS sequence"/>
</dbReference>
<dbReference type="PANTHER" id="PTHR38459:SF1">
    <property type="entry name" value="PROPHAGE BACTOPRENOL-LINKED GLUCOSE TRANSLOCASE HOMOLOG"/>
    <property type="match status" value="1"/>
</dbReference>
<keyword evidence="3 7" id="KW-0812">Transmembrane</keyword>
<dbReference type="RefSeq" id="WP_184535827.1">
    <property type="nucleotide sequence ID" value="NZ_JACHJW010000001.1"/>
</dbReference>
<evidence type="ECO:0000259" key="8">
    <source>
        <dbReference type="Pfam" id="PF04138"/>
    </source>
</evidence>
<dbReference type="InterPro" id="IPR007267">
    <property type="entry name" value="GtrA_DPMS_TM"/>
</dbReference>
<evidence type="ECO:0000256" key="2">
    <source>
        <dbReference type="ARBA" id="ARBA00009399"/>
    </source>
</evidence>
<keyword evidence="5 7" id="KW-0472">Membrane</keyword>
<evidence type="ECO:0000256" key="6">
    <source>
        <dbReference type="SAM" id="MobiDB-lite"/>
    </source>
</evidence>
<organism evidence="9 10">
    <name type="scientific">Micromonospora polyrhachis</name>
    <dbReference type="NCBI Taxonomy" id="1282883"/>
    <lineage>
        <taxon>Bacteria</taxon>
        <taxon>Bacillati</taxon>
        <taxon>Actinomycetota</taxon>
        <taxon>Actinomycetes</taxon>
        <taxon>Micromonosporales</taxon>
        <taxon>Micromonosporaceae</taxon>
        <taxon>Micromonospora</taxon>
    </lineage>
</organism>
<feature type="transmembrane region" description="Helical" evidence="7">
    <location>
        <begin position="115"/>
        <end position="134"/>
    </location>
</feature>
<feature type="transmembrane region" description="Helical" evidence="7">
    <location>
        <begin position="86"/>
        <end position="109"/>
    </location>
</feature>
<evidence type="ECO:0000256" key="7">
    <source>
        <dbReference type="SAM" id="Phobius"/>
    </source>
</evidence>
<evidence type="ECO:0000256" key="4">
    <source>
        <dbReference type="ARBA" id="ARBA00022989"/>
    </source>
</evidence>
<feature type="domain" description="GtrA/DPMS transmembrane" evidence="8">
    <location>
        <begin position="20"/>
        <end position="141"/>
    </location>
</feature>
<dbReference type="GO" id="GO:0000271">
    <property type="term" value="P:polysaccharide biosynthetic process"/>
    <property type="evidence" value="ECO:0007669"/>
    <property type="project" value="InterPro"/>
</dbReference>